<dbReference type="HAMAP" id="MF_01811">
    <property type="entry name" value="YidC_type2"/>
    <property type="match status" value="1"/>
</dbReference>
<dbReference type="InterPro" id="IPR047196">
    <property type="entry name" value="YidC_ALB_C"/>
</dbReference>
<keyword evidence="2 12" id="KW-0813">Transport</keyword>
<dbReference type="InterPro" id="IPR001708">
    <property type="entry name" value="YidC/ALB3/OXA1/COX18"/>
</dbReference>
<dbReference type="GO" id="GO:0032977">
    <property type="term" value="F:membrane insertase activity"/>
    <property type="evidence" value="ECO:0007669"/>
    <property type="project" value="InterPro"/>
</dbReference>
<evidence type="ECO:0000256" key="12">
    <source>
        <dbReference type="HAMAP-Rule" id="MF_01811"/>
    </source>
</evidence>
<evidence type="ECO:0000256" key="6">
    <source>
        <dbReference type="ARBA" id="ARBA00022927"/>
    </source>
</evidence>
<feature type="transmembrane region" description="Helical" evidence="12">
    <location>
        <begin position="177"/>
        <end position="193"/>
    </location>
</feature>
<protein>
    <recommendedName>
        <fullName evidence="12">Membrane protein insertase YidC</fullName>
    </recommendedName>
    <alternativeName>
        <fullName evidence="12">Foldase YidC</fullName>
    </alternativeName>
    <alternativeName>
        <fullName evidence="12">Membrane integrase YidC</fullName>
    </alternativeName>
    <alternativeName>
        <fullName evidence="12">Membrane protein YidC</fullName>
    </alternativeName>
</protein>
<dbReference type="Proteomes" id="UP000241960">
    <property type="component" value="Unassembled WGS sequence"/>
</dbReference>
<keyword evidence="8 12" id="KW-0472">Membrane</keyword>
<keyword evidence="11 12" id="KW-0449">Lipoprotein</keyword>
<feature type="compositionally biased region" description="Basic and acidic residues" evidence="13">
    <location>
        <begin position="274"/>
        <end position="283"/>
    </location>
</feature>
<dbReference type="GO" id="GO:0051205">
    <property type="term" value="P:protein insertion into membrane"/>
    <property type="evidence" value="ECO:0007669"/>
    <property type="project" value="TreeGrafter"/>
</dbReference>
<reference evidence="15 16" key="1">
    <citation type="journal article" date="2016" name="Front. Microbiol.">
        <title>Comprehensive Phylogenetic Analysis of Bovine Non-aureus Staphylococci Species Based on Whole-Genome Sequencing.</title>
        <authorList>
            <person name="Naushad S."/>
            <person name="Barkema H.W."/>
            <person name="Luby C."/>
            <person name="Condas L.A."/>
            <person name="Nobrega D.B."/>
            <person name="Carson D.A."/>
            <person name="De Buck J."/>
        </authorList>
    </citation>
    <scope>NUCLEOTIDE SEQUENCE [LARGE SCALE GENOMIC DNA]</scope>
    <source>
        <strain evidence="15 16">SNUC 1231</strain>
    </source>
</reference>
<organism evidence="15 16">
    <name type="scientific">Staphylococcus succinus</name>
    <dbReference type="NCBI Taxonomy" id="61015"/>
    <lineage>
        <taxon>Bacteria</taxon>
        <taxon>Bacillati</taxon>
        <taxon>Bacillota</taxon>
        <taxon>Bacilli</taxon>
        <taxon>Bacillales</taxon>
        <taxon>Staphylococcaceae</taxon>
        <taxon>Staphylococcus</taxon>
    </lineage>
</organism>
<dbReference type="Pfam" id="PF02096">
    <property type="entry name" value="60KD_IMP"/>
    <property type="match status" value="1"/>
</dbReference>
<keyword evidence="9" id="KW-0564">Palmitate</keyword>
<feature type="domain" description="Membrane insertase YidC/Oxa/ALB C-terminal" evidence="14">
    <location>
        <begin position="55"/>
        <end position="248"/>
    </location>
</feature>
<comment type="function">
    <text evidence="12">Required for the insertion and/or proper folding and/or complex formation of integral membrane proteins into the membrane. Involved in integration of membrane proteins that insert both dependently and independently of the Sec translocase complex, as well as at least some lipoproteins.</text>
</comment>
<evidence type="ECO:0000313" key="16">
    <source>
        <dbReference type="Proteomes" id="UP000241960"/>
    </source>
</evidence>
<evidence type="ECO:0000256" key="9">
    <source>
        <dbReference type="ARBA" id="ARBA00023139"/>
    </source>
</evidence>
<evidence type="ECO:0000313" key="15">
    <source>
        <dbReference type="EMBL" id="PTI74755.1"/>
    </source>
</evidence>
<evidence type="ECO:0000256" key="4">
    <source>
        <dbReference type="ARBA" id="ARBA00022692"/>
    </source>
</evidence>
<feature type="transmembrane region" description="Helical" evidence="12">
    <location>
        <begin position="55"/>
        <end position="75"/>
    </location>
</feature>
<dbReference type="AlphaFoldDB" id="A0A9Q6HMW9"/>
<gene>
    <name evidence="12" type="primary">yidC</name>
    <name evidence="15" type="ORF">BU058_10015</name>
</gene>
<keyword evidence="10 12" id="KW-0143">Chaperone</keyword>
<feature type="transmembrane region" description="Helical" evidence="12">
    <location>
        <begin position="132"/>
        <end position="153"/>
    </location>
</feature>
<evidence type="ECO:0000256" key="8">
    <source>
        <dbReference type="ARBA" id="ARBA00023136"/>
    </source>
</evidence>
<evidence type="ECO:0000256" key="7">
    <source>
        <dbReference type="ARBA" id="ARBA00022989"/>
    </source>
</evidence>
<accession>A0A9Q6HMW9</accession>
<dbReference type="PANTHER" id="PTHR12428">
    <property type="entry name" value="OXA1"/>
    <property type="match status" value="1"/>
</dbReference>
<feature type="transmembrane region" description="Helical" evidence="12">
    <location>
        <begin position="228"/>
        <end position="245"/>
    </location>
</feature>
<dbReference type="CDD" id="cd20070">
    <property type="entry name" value="5TM_YidC_Alb3"/>
    <property type="match status" value="1"/>
</dbReference>
<evidence type="ECO:0000256" key="2">
    <source>
        <dbReference type="ARBA" id="ARBA00022448"/>
    </source>
</evidence>
<name>A0A9Q6HMW9_9STAP</name>
<feature type="transmembrane region" description="Helical" evidence="12">
    <location>
        <begin position="205"/>
        <end position="222"/>
    </location>
</feature>
<dbReference type="RefSeq" id="WP_107545252.1">
    <property type="nucleotide sequence ID" value="NZ_PZFQ01000034.1"/>
</dbReference>
<comment type="similarity">
    <text evidence="12">Belongs to the OXA1/ALB3/YidC family. Type 2 subfamily.</text>
</comment>
<comment type="subcellular location">
    <subcellularLocation>
        <location evidence="1 12">Cell membrane</location>
        <topology evidence="1 12">Multi-pass membrane protein</topology>
    </subcellularLocation>
</comment>
<evidence type="ECO:0000259" key="14">
    <source>
        <dbReference type="Pfam" id="PF02096"/>
    </source>
</evidence>
<dbReference type="NCBIfam" id="TIGR03592">
    <property type="entry name" value="yidC_oxa1_cterm"/>
    <property type="match status" value="1"/>
</dbReference>
<dbReference type="GO" id="GO:0005886">
    <property type="term" value="C:plasma membrane"/>
    <property type="evidence" value="ECO:0007669"/>
    <property type="project" value="UniProtKB-SubCell"/>
</dbReference>
<evidence type="ECO:0000256" key="11">
    <source>
        <dbReference type="ARBA" id="ARBA00023288"/>
    </source>
</evidence>
<keyword evidence="6 12" id="KW-0653">Protein transport</keyword>
<dbReference type="GO" id="GO:0015031">
    <property type="term" value="P:protein transport"/>
    <property type="evidence" value="ECO:0007669"/>
    <property type="project" value="UniProtKB-KW"/>
</dbReference>
<evidence type="ECO:0000256" key="10">
    <source>
        <dbReference type="ARBA" id="ARBA00023186"/>
    </source>
</evidence>
<sequence>MHRRKLIVLALITLIALSGCDYSKSENKDGFFYNTFAAPMDHLLHWLGSIFGDNYGLAIIAIVLIVRIIMLPFMLSQSKNGHLMRKKMSIVKPEMTKIQEKIKSANTQEEKMAANQEMMEKYKAYGMNPMKTMIGCLPLLVQMPVLYGLYVSLKWPSSGGLTDHAHFLWFNLTQPDIWITIIAGILYIIQPLINLENMPKEQRSIGYLMTIISPIFIIYISITSASALGLYWTINAAFLIVQMFFSNKYYSKLATEEANQLEKKVQSNHTQNNESKRTLSENA</sequence>
<proteinExistence type="inferred from homology"/>
<evidence type="ECO:0000256" key="3">
    <source>
        <dbReference type="ARBA" id="ARBA00022475"/>
    </source>
</evidence>
<feature type="region of interest" description="Disordered" evidence="13">
    <location>
        <begin position="263"/>
        <end position="283"/>
    </location>
</feature>
<keyword evidence="5 12" id="KW-0732">Signal</keyword>
<evidence type="ECO:0000256" key="5">
    <source>
        <dbReference type="ARBA" id="ARBA00022729"/>
    </source>
</evidence>
<keyword evidence="4 12" id="KW-0812">Transmembrane</keyword>
<evidence type="ECO:0000256" key="1">
    <source>
        <dbReference type="ARBA" id="ARBA00004651"/>
    </source>
</evidence>
<dbReference type="InterPro" id="IPR023060">
    <property type="entry name" value="YidC/YidC1/YidC2_Firmicutes"/>
</dbReference>
<comment type="caution">
    <text evidence="15">The sequence shown here is derived from an EMBL/GenBank/DDBJ whole genome shotgun (WGS) entry which is preliminary data.</text>
</comment>
<keyword evidence="7 12" id="KW-1133">Transmembrane helix</keyword>
<dbReference type="PANTHER" id="PTHR12428:SF65">
    <property type="entry name" value="CYTOCHROME C OXIDASE ASSEMBLY PROTEIN COX18, MITOCHONDRIAL"/>
    <property type="match status" value="1"/>
</dbReference>
<evidence type="ECO:0000256" key="13">
    <source>
        <dbReference type="SAM" id="MobiDB-lite"/>
    </source>
</evidence>
<keyword evidence="3 12" id="KW-1003">Cell membrane</keyword>
<dbReference type="PROSITE" id="PS51257">
    <property type="entry name" value="PROKAR_LIPOPROTEIN"/>
    <property type="match status" value="1"/>
</dbReference>
<dbReference type="EMBL" id="PZFQ01000034">
    <property type="protein sequence ID" value="PTI74755.1"/>
    <property type="molecule type" value="Genomic_DNA"/>
</dbReference>
<dbReference type="InterPro" id="IPR028055">
    <property type="entry name" value="YidC/Oxa/ALB_C"/>
</dbReference>